<sequence>MQKIDESTLEGVNEFTSVISSSSRAGASNVASEPLMADPTFSRSILSRTLFFWRKGTGRRVQNFDGLILLLDFAKEAADVFPPLKSSAAAILMIGFKQNREEWLELAQDLTQFIVDINGSFQKPSDPVVARRLETLARSNAQRMMQIKADIEAISQYKSRLREKRDQLNTILLLHTSETMSEAVTTASIARSANSNDEGIRDFLKAHVTSEVAQRKGIIVNISGTSPGLEKINV</sequence>
<organism evidence="1 2">
    <name type="scientific">Sistotremastrum niveocremeum HHB9708</name>
    <dbReference type="NCBI Taxonomy" id="1314777"/>
    <lineage>
        <taxon>Eukaryota</taxon>
        <taxon>Fungi</taxon>
        <taxon>Dikarya</taxon>
        <taxon>Basidiomycota</taxon>
        <taxon>Agaricomycotina</taxon>
        <taxon>Agaricomycetes</taxon>
        <taxon>Sistotremastrales</taxon>
        <taxon>Sistotremastraceae</taxon>
        <taxon>Sertulicium</taxon>
        <taxon>Sertulicium niveocremeum</taxon>
    </lineage>
</organism>
<evidence type="ECO:0000313" key="1">
    <source>
        <dbReference type="EMBL" id="KZS86837.1"/>
    </source>
</evidence>
<proteinExistence type="predicted"/>
<dbReference type="AlphaFoldDB" id="A0A164MLX2"/>
<gene>
    <name evidence="1" type="ORF">SISNIDRAFT_471435</name>
</gene>
<dbReference type="Proteomes" id="UP000076722">
    <property type="component" value="Unassembled WGS sequence"/>
</dbReference>
<name>A0A164MLX2_9AGAM</name>
<keyword evidence="2" id="KW-1185">Reference proteome</keyword>
<dbReference type="EMBL" id="KV419465">
    <property type="protein sequence ID" value="KZS86837.1"/>
    <property type="molecule type" value="Genomic_DNA"/>
</dbReference>
<accession>A0A164MLX2</accession>
<reference evidence="1 2" key="1">
    <citation type="journal article" date="2016" name="Mol. Biol. Evol.">
        <title>Comparative Genomics of Early-Diverging Mushroom-Forming Fungi Provides Insights into the Origins of Lignocellulose Decay Capabilities.</title>
        <authorList>
            <person name="Nagy L.G."/>
            <person name="Riley R."/>
            <person name="Tritt A."/>
            <person name="Adam C."/>
            <person name="Daum C."/>
            <person name="Floudas D."/>
            <person name="Sun H."/>
            <person name="Yadav J.S."/>
            <person name="Pangilinan J."/>
            <person name="Larsson K.H."/>
            <person name="Matsuura K."/>
            <person name="Barry K."/>
            <person name="Labutti K."/>
            <person name="Kuo R."/>
            <person name="Ohm R.A."/>
            <person name="Bhattacharya S.S."/>
            <person name="Shirouzu T."/>
            <person name="Yoshinaga Y."/>
            <person name="Martin F.M."/>
            <person name="Grigoriev I.V."/>
            <person name="Hibbett D.S."/>
        </authorList>
    </citation>
    <scope>NUCLEOTIDE SEQUENCE [LARGE SCALE GENOMIC DNA]</scope>
    <source>
        <strain evidence="1 2">HHB9708</strain>
    </source>
</reference>
<protein>
    <submittedName>
        <fullName evidence="1">Uncharacterized protein</fullName>
    </submittedName>
</protein>
<evidence type="ECO:0000313" key="2">
    <source>
        <dbReference type="Proteomes" id="UP000076722"/>
    </source>
</evidence>